<dbReference type="Proteomes" id="UP000533598">
    <property type="component" value="Unassembled WGS sequence"/>
</dbReference>
<protein>
    <recommendedName>
        <fullName evidence="3">DUF4280 domain-containing protein</fullName>
    </recommendedName>
</protein>
<dbReference type="RefSeq" id="WP_185003798.1">
    <property type="nucleotide sequence ID" value="NZ_BAAAUI010000044.1"/>
</dbReference>
<dbReference type="EMBL" id="JACHMH010000001">
    <property type="protein sequence ID" value="MBB4677913.1"/>
    <property type="molecule type" value="Genomic_DNA"/>
</dbReference>
<gene>
    <name evidence="1" type="ORF">HNR67_004031</name>
</gene>
<evidence type="ECO:0000313" key="2">
    <source>
        <dbReference type="Proteomes" id="UP000533598"/>
    </source>
</evidence>
<comment type="caution">
    <text evidence="1">The sequence shown here is derived from an EMBL/GenBank/DDBJ whole genome shotgun (WGS) entry which is preliminary data.</text>
</comment>
<accession>A0A7W7CDQ3</accession>
<evidence type="ECO:0000313" key="1">
    <source>
        <dbReference type="EMBL" id="MBB4677913.1"/>
    </source>
</evidence>
<proteinExistence type="predicted"/>
<reference evidence="1 2" key="1">
    <citation type="submission" date="2020-08" db="EMBL/GenBank/DDBJ databases">
        <title>Sequencing the genomes of 1000 actinobacteria strains.</title>
        <authorList>
            <person name="Klenk H.-P."/>
        </authorList>
    </citation>
    <scope>NUCLEOTIDE SEQUENCE [LARGE SCALE GENOMIC DNA]</scope>
    <source>
        <strain evidence="1 2">DSM 44230</strain>
    </source>
</reference>
<evidence type="ECO:0008006" key="3">
    <source>
        <dbReference type="Google" id="ProtNLM"/>
    </source>
</evidence>
<name>A0A7W7CDQ3_9PSEU</name>
<dbReference type="AlphaFoldDB" id="A0A7W7CDQ3"/>
<organism evidence="1 2">
    <name type="scientific">Crossiella cryophila</name>
    <dbReference type="NCBI Taxonomy" id="43355"/>
    <lineage>
        <taxon>Bacteria</taxon>
        <taxon>Bacillati</taxon>
        <taxon>Actinomycetota</taxon>
        <taxon>Actinomycetes</taxon>
        <taxon>Pseudonocardiales</taxon>
        <taxon>Pseudonocardiaceae</taxon>
        <taxon>Crossiella</taxon>
    </lineage>
</organism>
<keyword evidence="2" id="KW-1185">Reference proteome</keyword>
<sequence length="111" mass="11292">MPGLLFHAGAVLTCGHAGRAEVTNPGQIRVRVNGQPVATSAARIMVTGCPIVPPPPPCTMVDWKGVAVRVRAMGAPVLLQPTPAGPGPAICNGPPPVNPLVLSVQARVRGL</sequence>